<evidence type="ECO:0000256" key="1">
    <source>
        <dbReference type="ARBA" id="ARBA00022801"/>
    </source>
</evidence>
<dbReference type="EMBL" id="REGN01008369">
    <property type="protein sequence ID" value="RNA03749.1"/>
    <property type="molecule type" value="Genomic_DNA"/>
</dbReference>
<reference evidence="3 4" key="1">
    <citation type="journal article" date="2018" name="Sci. Rep.">
        <title>Genomic signatures of local adaptation to the degree of environmental predictability in rotifers.</title>
        <authorList>
            <person name="Franch-Gras L."/>
            <person name="Hahn C."/>
            <person name="Garcia-Roger E.M."/>
            <person name="Carmona M.J."/>
            <person name="Serra M."/>
            <person name="Gomez A."/>
        </authorList>
    </citation>
    <scope>NUCLEOTIDE SEQUENCE [LARGE SCALE GENOMIC DNA]</scope>
    <source>
        <strain evidence="3">HYR1</strain>
    </source>
</reference>
<evidence type="ECO:0000259" key="2">
    <source>
        <dbReference type="PROSITE" id="PS50175"/>
    </source>
</evidence>
<dbReference type="OrthoDB" id="10058156at2759"/>
<sequence length="350" mass="40313">PPTCNTLKDALQKAYELEEAFRRCNPLDEIKRYPNIAKDAHMEPTNSKKQVQFEASPNQNDWCTICTRHKHLNKDCHKQQRERKTEQKTTIKACFNHYFNSDQGSNSSSKEANRRRQFMYNKRISSQPVFQPKLPIIYENQSQDSLEDTNQLPTHDSKLVVTDHMKWYNIKDTILISQNTRENSNQHGSLQGDCLINEQQVMYTIDTGADVTVISENVYISFKKPLPLEPIKNFIANAGGGGLDIVGQTYSQIKIGEYAIFTFLIVVKNLVVDCLLGMDLIPQFPFFKQPIDQVRDVIGQMNHKLYQVPKYFSKNAHINTQFIKCLTELDSNHFIDRTKDMIQSIAASSL</sequence>
<comment type="caution">
    <text evidence="3">The sequence shown here is derived from an EMBL/GenBank/DDBJ whole genome shotgun (WGS) entry which is preliminary data.</text>
</comment>
<gene>
    <name evidence="3" type="ORF">BpHYR1_015520</name>
</gene>
<name>A0A3M7PXZ5_BRAPC</name>
<keyword evidence="1" id="KW-0378">Hydrolase</keyword>
<dbReference type="Proteomes" id="UP000276133">
    <property type="component" value="Unassembled WGS sequence"/>
</dbReference>
<dbReference type="Gene3D" id="2.40.70.10">
    <property type="entry name" value="Acid Proteases"/>
    <property type="match status" value="1"/>
</dbReference>
<feature type="domain" description="Peptidase A2" evidence="2">
    <location>
        <begin position="201"/>
        <end position="280"/>
    </location>
</feature>
<dbReference type="InterPro" id="IPR001995">
    <property type="entry name" value="Peptidase_A2_cat"/>
</dbReference>
<proteinExistence type="predicted"/>
<evidence type="ECO:0000313" key="3">
    <source>
        <dbReference type="EMBL" id="RNA03749.1"/>
    </source>
</evidence>
<keyword evidence="4" id="KW-1185">Reference proteome</keyword>
<dbReference type="Pfam" id="PF13975">
    <property type="entry name" value="gag-asp_proteas"/>
    <property type="match status" value="1"/>
</dbReference>
<dbReference type="InterPro" id="IPR021109">
    <property type="entry name" value="Peptidase_aspartic_dom_sf"/>
</dbReference>
<protein>
    <recommendedName>
        <fullName evidence="2">Peptidase A2 domain-containing protein</fullName>
    </recommendedName>
</protein>
<dbReference type="GO" id="GO:0004190">
    <property type="term" value="F:aspartic-type endopeptidase activity"/>
    <property type="evidence" value="ECO:0007669"/>
    <property type="project" value="InterPro"/>
</dbReference>
<dbReference type="GO" id="GO:0006508">
    <property type="term" value="P:proteolysis"/>
    <property type="evidence" value="ECO:0007669"/>
    <property type="project" value="InterPro"/>
</dbReference>
<dbReference type="PROSITE" id="PS50175">
    <property type="entry name" value="ASP_PROT_RETROV"/>
    <property type="match status" value="1"/>
</dbReference>
<dbReference type="AlphaFoldDB" id="A0A3M7PXZ5"/>
<feature type="non-terminal residue" evidence="3">
    <location>
        <position position="350"/>
    </location>
</feature>
<feature type="non-terminal residue" evidence="3">
    <location>
        <position position="1"/>
    </location>
</feature>
<accession>A0A3M7PXZ5</accession>
<organism evidence="3 4">
    <name type="scientific">Brachionus plicatilis</name>
    <name type="common">Marine rotifer</name>
    <name type="synonym">Brachionus muelleri</name>
    <dbReference type="NCBI Taxonomy" id="10195"/>
    <lineage>
        <taxon>Eukaryota</taxon>
        <taxon>Metazoa</taxon>
        <taxon>Spiralia</taxon>
        <taxon>Gnathifera</taxon>
        <taxon>Rotifera</taxon>
        <taxon>Eurotatoria</taxon>
        <taxon>Monogononta</taxon>
        <taxon>Pseudotrocha</taxon>
        <taxon>Ploima</taxon>
        <taxon>Brachionidae</taxon>
        <taxon>Brachionus</taxon>
    </lineage>
</organism>
<evidence type="ECO:0000313" key="4">
    <source>
        <dbReference type="Proteomes" id="UP000276133"/>
    </source>
</evidence>
<dbReference type="SUPFAM" id="SSF50630">
    <property type="entry name" value="Acid proteases"/>
    <property type="match status" value="1"/>
</dbReference>